<name>A0A9K3IZE4_HELAN</name>
<dbReference type="GO" id="GO:0020037">
    <property type="term" value="F:heme binding"/>
    <property type="evidence" value="ECO:0007669"/>
    <property type="project" value="InterPro"/>
</dbReference>
<feature type="transmembrane region" description="Helical" evidence="2">
    <location>
        <begin position="9"/>
        <end position="29"/>
    </location>
</feature>
<dbReference type="PANTHER" id="PTHR47951:SF7">
    <property type="entry name" value="FLAVONOID 3',5'-HYDROXYLASE-LIKE ISOFORM X1"/>
    <property type="match status" value="1"/>
</dbReference>
<dbReference type="Gramene" id="mRNA:HanXRQr2_Chr05g0211151">
    <property type="protein sequence ID" value="CDS:HanXRQr2_Chr05g0211151.1"/>
    <property type="gene ID" value="HanXRQr2_Chr05g0211151"/>
</dbReference>
<dbReference type="SUPFAM" id="SSF48264">
    <property type="entry name" value="Cytochrome P450"/>
    <property type="match status" value="1"/>
</dbReference>
<evidence type="ECO:0000256" key="1">
    <source>
        <dbReference type="ARBA" id="ARBA00023002"/>
    </source>
</evidence>
<proteinExistence type="predicted"/>
<dbReference type="InterPro" id="IPR036396">
    <property type="entry name" value="Cyt_P450_sf"/>
</dbReference>
<evidence type="ECO:0000313" key="3">
    <source>
        <dbReference type="EMBL" id="KAF5805590.1"/>
    </source>
</evidence>
<dbReference type="AlphaFoldDB" id="A0A9K3IZE4"/>
<keyword evidence="4" id="KW-1185">Reference proteome</keyword>
<dbReference type="GO" id="GO:0005506">
    <property type="term" value="F:iron ion binding"/>
    <property type="evidence" value="ECO:0007669"/>
    <property type="project" value="InterPro"/>
</dbReference>
<dbReference type="EMBL" id="MNCJ02000320">
    <property type="protein sequence ID" value="KAF5805590.1"/>
    <property type="molecule type" value="Genomic_DNA"/>
</dbReference>
<dbReference type="GO" id="GO:0016705">
    <property type="term" value="F:oxidoreductase activity, acting on paired donors, with incorporation or reduction of molecular oxygen"/>
    <property type="evidence" value="ECO:0007669"/>
    <property type="project" value="InterPro"/>
</dbReference>
<sequence>MINSNKDEFTLSILVTSAAVMLAVLWYKFTNSSTKPPLPPGPRSLPIVGYLPFLGPNLHTQFTNMAHKYGPIFKFHLGSKLHVIINSLELAKAVVRDHDEIFANRSLTVAASVITYGGQDFVWSDNNSNWHNLRRIFVHEAINNKNLEACSYFRRDEIRNTIKNVFSKIGTPIDISDIAFVTQTNVITSLICGNTSDSHLGSELQMVAWNIVEIYGRPDLSDFFPILARFDLQRVERDMKKQLHRLDRIIETMIQNRIKANSEMSHEEVGDHGMMKDFLQILLDLRNQEDVNSLNITNMRKAFLQVNVRIGYKRTY</sequence>
<accession>A0A9K3IZE4</accession>
<protein>
    <submittedName>
        <fullName evidence="3">Cytochrome P450</fullName>
    </submittedName>
</protein>
<dbReference type="Pfam" id="PF00067">
    <property type="entry name" value="p450"/>
    <property type="match status" value="1"/>
</dbReference>
<dbReference type="InterPro" id="IPR001128">
    <property type="entry name" value="Cyt_P450"/>
</dbReference>
<dbReference type="PRINTS" id="PR00463">
    <property type="entry name" value="EP450I"/>
</dbReference>
<organism evidence="3 4">
    <name type="scientific">Helianthus annuus</name>
    <name type="common">Common sunflower</name>
    <dbReference type="NCBI Taxonomy" id="4232"/>
    <lineage>
        <taxon>Eukaryota</taxon>
        <taxon>Viridiplantae</taxon>
        <taxon>Streptophyta</taxon>
        <taxon>Embryophyta</taxon>
        <taxon>Tracheophyta</taxon>
        <taxon>Spermatophyta</taxon>
        <taxon>Magnoliopsida</taxon>
        <taxon>eudicotyledons</taxon>
        <taxon>Gunneridae</taxon>
        <taxon>Pentapetalae</taxon>
        <taxon>asterids</taxon>
        <taxon>campanulids</taxon>
        <taxon>Asterales</taxon>
        <taxon>Asteraceae</taxon>
        <taxon>Asteroideae</taxon>
        <taxon>Heliantheae alliance</taxon>
        <taxon>Heliantheae</taxon>
        <taxon>Helianthus</taxon>
    </lineage>
</organism>
<reference evidence="3" key="1">
    <citation type="journal article" date="2017" name="Nature">
        <title>The sunflower genome provides insights into oil metabolism, flowering and Asterid evolution.</title>
        <authorList>
            <person name="Badouin H."/>
            <person name="Gouzy J."/>
            <person name="Grassa C.J."/>
            <person name="Murat F."/>
            <person name="Staton S.E."/>
            <person name="Cottret L."/>
            <person name="Lelandais-Briere C."/>
            <person name="Owens G.L."/>
            <person name="Carrere S."/>
            <person name="Mayjonade B."/>
            <person name="Legrand L."/>
            <person name="Gill N."/>
            <person name="Kane N.C."/>
            <person name="Bowers J.E."/>
            <person name="Hubner S."/>
            <person name="Bellec A."/>
            <person name="Berard A."/>
            <person name="Berges H."/>
            <person name="Blanchet N."/>
            <person name="Boniface M.C."/>
            <person name="Brunel D."/>
            <person name="Catrice O."/>
            <person name="Chaidir N."/>
            <person name="Claudel C."/>
            <person name="Donnadieu C."/>
            <person name="Faraut T."/>
            <person name="Fievet G."/>
            <person name="Helmstetter N."/>
            <person name="King M."/>
            <person name="Knapp S.J."/>
            <person name="Lai Z."/>
            <person name="Le Paslier M.C."/>
            <person name="Lippi Y."/>
            <person name="Lorenzon L."/>
            <person name="Mandel J.R."/>
            <person name="Marage G."/>
            <person name="Marchand G."/>
            <person name="Marquand E."/>
            <person name="Bret-Mestries E."/>
            <person name="Morien E."/>
            <person name="Nambeesan S."/>
            <person name="Nguyen T."/>
            <person name="Pegot-Espagnet P."/>
            <person name="Pouilly N."/>
            <person name="Raftis F."/>
            <person name="Sallet E."/>
            <person name="Schiex T."/>
            <person name="Thomas J."/>
            <person name="Vandecasteele C."/>
            <person name="Vares D."/>
            <person name="Vear F."/>
            <person name="Vautrin S."/>
            <person name="Crespi M."/>
            <person name="Mangin B."/>
            <person name="Burke J.M."/>
            <person name="Salse J."/>
            <person name="Munos S."/>
            <person name="Vincourt P."/>
            <person name="Rieseberg L.H."/>
            <person name="Langlade N.B."/>
        </authorList>
    </citation>
    <scope>NUCLEOTIDE SEQUENCE</scope>
    <source>
        <tissue evidence="3">Leaves</tissue>
    </source>
</reference>
<keyword evidence="2" id="KW-0472">Membrane</keyword>
<dbReference type="Proteomes" id="UP000215914">
    <property type="component" value="Unassembled WGS sequence"/>
</dbReference>
<dbReference type="InterPro" id="IPR002401">
    <property type="entry name" value="Cyt_P450_E_grp-I"/>
</dbReference>
<dbReference type="Gene3D" id="1.10.630.10">
    <property type="entry name" value="Cytochrome P450"/>
    <property type="match status" value="1"/>
</dbReference>
<keyword evidence="1" id="KW-0560">Oxidoreductase</keyword>
<dbReference type="GO" id="GO:0004497">
    <property type="term" value="F:monooxygenase activity"/>
    <property type="evidence" value="ECO:0007669"/>
    <property type="project" value="InterPro"/>
</dbReference>
<reference evidence="3" key="2">
    <citation type="submission" date="2020-06" db="EMBL/GenBank/DDBJ databases">
        <title>Helianthus annuus Genome sequencing and assembly Release 2.</title>
        <authorList>
            <person name="Gouzy J."/>
            <person name="Langlade N."/>
            <person name="Munos S."/>
        </authorList>
    </citation>
    <scope>NUCLEOTIDE SEQUENCE</scope>
    <source>
        <tissue evidence="3">Leaves</tissue>
    </source>
</reference>
<evidence type="ECO:0000256" key="2">
    <source>
        <dbReference type="SAM" id="Phobius"/>
    </source>
</evidence>
<gene>
    <name evidence="3" type="ORF">HanXRQr2_Chr05g0211151</name>
</gene>
<keyword evidence="2" id="KW-0812">Transmembrane</keyword>
<comment type="caution">
    <text evidence="3">The sequence shown here is derived from an EMBL/GenBank/DDBJ whole genome shotgun (WGS) entry which is preliminary data.</text>
</comment>
<keyword evidence="2" id="KW-1133">Transmembrane helix</keyword>
<dbReference type="PANTHER" id="PTHR47951">
    <property type="entry name" value="OS08G0547900 PROTEIN"/>
    <property type="match status" value="1"/>
</dbReference>
<evidence type="ECO:0000313" key="4">
    <source>
        <dbReference type="Proteomes" id="UP000215914"/>
    </source>
</evidence>